<name>A0A679ISD3_9HYPH</name>
<dbReference type="InterPro" id="IPR036291">
    <property type="entry name" value="NAD(P)-bd_dom_sf"/>
</dbReference>
<dbReference type="EC" id="1.1.1.276" evidence="5"/>
<reference evidence="5" key="1">
    <citation type="submission" date="2019-12" db="EMBL/GenBank/DDBJ databases">
        <authorList>
            <person name="Cremers G."/>
        </authorList>
    </citation>
    <scope>NUCLEOTIDE SEQUENCE</scope>
    <source>
        <strain evidence="5">Mbul1</strain>
    </source>
</reference>
<dbReference type="PRINTS" id="PR00081">
    <property type="entry name" value="GDHRDH"/>
</dbReference>
<keyword evidence="2 5" id="KW-0560">Oxidoreductase</keyword>
<comment type="similarity">
    <text evidence="1 3">Belongs to the short-chain dehydrogenases/reductases (SDR) family.</text>
</comment>
<dbReference type="GO" id="GO:0031132">
    <property type="term" value="F:serine 3-dehydrogenase activity"/>
    <property type="evidence" value="ECO:0007669"/>
    <property type="project" value="UniProtKB-EC"/>
</dbReference>
<dbReference type="PROSITE" id="PS00061">
    <property type="entry name" value="ADH_SHORT"/>
    <property type="match status" value="1"/>
</dbReference>
<organism evidence="5">
    <name type="scientific">Methylobacterium bullatum</name>
    <dbReference type="NCBI Taxonomy" id="570505"/>
    <lineage>
        <taxon>Bacteria</taxon>
        <taxon>Pseudomonadati</taxon>
        <taxon>Pseudomonadota</taxon>
        <taxon>Alphaproteobacteria</taxon>
        <taxon>Hyphomicrobiales</taxon>
        <taxon>Methylobacteriaceae</taxon>
        <taxon>Methylobacterium</taxon>
    </lineage>
</organism>
<gene>
    <name evidence="5" type="primary">sdh</name>
    <name evidence="5" type="ORF">MBUL_01676</name>
</gene>
<dbReference type="InterPro" id="IPR002347">
    <property type="entry name" value="SDR_fam"/>
</dbReference>
<dbReference type="AlphaFoldDB" id="A0A679ISD3"/>
<evidence type="ECO:0000259" key="4">
    <source>
        <dbReference type="SMART" id="SM00822"/>
    </source>
</evidence>
<feature type="domain" description="Ketoreductase" evidence="4">
    <location>
        <begin position="6"/>
        <end position="182"/>
    </location>
</feature>
<sequence length="256" mass="27505">MKTSGNTILITGGTSGIGRELAQRFQAQGNTVIVAGRRRDRLDAVTEANPGIVGYVLDVEDKAGIDAFAAMVIAAHPDLNVLINNAGIMLFEDLTRSRDLADAEAMVTTNLLGPIRLTNALIDHLATRPDAAVINVSSGLAFVPLVSTPTYSATKAAIHSYTISLRDALKGRVDVIELVPPAVQTELTPGQSTREGYMPLGDFMDEVMTLFATQPTPPEILVERVGFLRFAESEKRFEPTLATVNHVANTARAEQH</sequence>
<dbReference type="SMART" id="SM00822">
    <property type="entry name" value="PKS_KR"/>
    <property type="match status" value="1"/>
</dbReference>
<dbReference type="SUPFAM" id="SSF51735">
    <property type="entry name" value="NAD(P)-binding Rossmann-fold domains"/>
    <property type="match status" value="1"/>
</dbReference>
<proteinExistence type="inferred from homology"/>
<dbReference type="InterPro" id="IPR057326">
    <property type="entry name" value="KR_dom"/>
</dbReference>
<dbReference type="EMBL" id="LR743504">
    <property type="protein sequence ID" value="CAA2102420.1"/>
    <property type="molecule type" value="Genomic_DNA"/>
</dbReference>
<dbReference type="PANTHER" id="PTHR44169:SF6">
    <property type="entry name" value="NADPH-DEPENDENT 1-ACYLDIHYDROXYACETONE PHOSPHATE REDUCTASE"/>
    <property type="match status" value="1"/>
</dbReference>
<protein>
    <submittedName>
        <fullName evidence="5">Serine 3-dehydrogenase</fullName>
        <ecNumber evidence="5">1.1.1.276</ecNumber>
    </submittedName>
</protein>
<dbReference type="Pfam" id="PF00106">
    <property type="entry name" value="adh_short"/>
    <property type="match status" value="1"/>
</dbReference>
<dbReference type="Gene3D" id="3.40.50.720">
    <property type="entry name" value="NAD(P)-binding Rossmann-like Domain"/>
    <property type="match status" value="1"/>
</dbReference>
<dbReference type="PRINTS" id="PR00080">
    <property type="entry name" value="SDRFAMILY"/>
</dbReference>
<evidence type="ECO:0000256" key="3">
    <source>
        <dbReference type="RuleBase" id="RU000363"/>
    </source>
</evidence>
<accession>A0A679ISD3</accession>
<evidence type="ECO:0000256" key="2">
    <source>
        <dbReference type="ARBA" id="ARBA00023002"/>
    </source>
</evidence>
<dbReference type="PANTHER" id="PTHR44169">
    <property type="entry name" value="NADPH-DEPENDENT 1-ACYLDIHYDROXYACETONE PHOSPHATE REDUCTASE"/>
    <property type="match status" value="1"/>
</dbReference>
<evidence type="ECO:0000256" key="1">
    <source>
        <dbReference type="ARBA" id="ARBA00006484"/>
    </source>
</evidence>
<dbReference type="InterPro" id="IPR020904">
    <property type="entry name" value="Sc_DH/Rdtase_CS"/>
</dbReference>
<evidence type="ECO:0000313" key="5">
    <source>
        <dbReference type="EMBL" id="CAA2102420.1"/>
    </source>
</evidence>